<dbReference type="InterPro" id="IPR011659">
    <property type="entry name" value="WD40"/>
</dbReference>
<protein>
    <submittedName>
        <fullName evidence="1">Uncharacterized protein</fullName>
    </submittedName>
</protein>
<comment type="caution">
    <text evidence="1">The sequence shown here is derived from an EMBL/GenBank/DDBJ whole genome shotgun (WGS) entry which is preliminary data.</text>
</comment>
<sequence length="655" mass="70486">MADHPPKGTIAFTTIARCDYGFDVFSVHLAAGAPLTETRHTDGVSINFNGHFVEDGHGDDHVAVAFSSERSGSTRPFLTAPGPYGHPKPLSHFPQSLFHDRPVIRNGVLYFASAHEVPVDAPPRSWTAVYSSRLDEPEAAPRRLTPLGTADFSPAVSASGELVAVATYGSGPWKGDVHELETEVVVFRASDRARRVAVSGGRGGWPAWSGDSTVFFHRAAEDGWWSVFQVDLALDILAPAGPPRRVTPPGLHALTPAAAVGGGHRIAVATRRPGKRFRHVELFDLVTGEFQPVTEMVNPSFHHYNPFLSRSGHRVGYHRFRGESATGVSVIPNLEPVASSMSGLRMLRANGSFPSFSPGHDLVAVNSGDFQTGAGLVILRSDGSRRWTLLEESSVFYTSWSPAERGVLFTSVGPVFQGPLATVQVARVSFNPEALDRVPDGGVIPSEVTVLTRADAGNNAFPSCSPDGKWVALRSGRSGRKNLYIVDAVKGETGGGEIRQLTDGNWVDTMPSWSPDGELIVFSSNRHDPLDPETFGLYVVRPDGTGLRRVPVAGPAGAPRERLNHACFSPDSKWLLFSGNLGGVSGESVGLPNQFQPYGDLFTCRVEDGGGLRRLTCNCYENATPTWVAEQVDVGAGGKKLSGQFEDLLWLKIDI</sequence>
<evidence type="ECO:0000313" key="1">
    <source>
        <dbReference type="EMBL" id="MQM04409.1"/>
    </source>
</evidence>
<dbReference type="OrthoDB" id="43744at2759"/>
<dbReference type="SUPFAM" id="SSF82171">
    <property type="entry name" value="DPP6 N-terminal domain-like"/>
    <property type="match status" value="2"/>
</dbReference>
<name>A0A843W538_COLES</name>
<keyword evidence="2" id="KW-1185">Reference proteome</keyword>
<proteinExistence type="predicted"/>
<dbReference type="InterPro" id="IPR011042">
    <property type="entry name" value="6-blade_b-propeller_TolB-like"/>
</dbReference>
<accession>A0A843W538</accession>
<dbReference type="SUPFAM" id="SSF69304">
    <property type="entry name" value="Tricorn protease N-terminal domain"/>
    <property type="match status" value="1"/>
</dbReference>
<reference evidence="1" key="1">
    <citation type="submission" date="2017-07" db="EMBL/GenBank/DDBJ databases">
        <title>Taro Niue Genome Assembly and Annotation.</title>
        <authorList>
            <person name="Atibalentja N."/>
            <person name="Keating K."/>
            <person name="Fields C.J."/>
        </authorList>
    </citation>
    <scope>NUCLEOTIDE SEQUENCE</scope>
    <source>
        <strain evidence="1">Niue_2</strain>
        <tissue evidence="1">Leaf</tissue>
    </source>
</reference>
<dbReference type="Proteomes" id="UP000652761">
    <property type="component" value="Unassembled WGS sequence"/>
</dbReference>
<gene>
    <name evidence="1" type="ORF">Taro_037198</name>
</gene>
<dbReference type="EMBL" id="NMUH01003210">
    <property type="protein sequence ID" value="MQM04409.1"/>
    <property type="molecule type" value="Genomic_DNA"/>
</dbReference>
<dbReference type="Gene3D" id="2.120.10.30">
    <property type="entry name" value="TolB, C-terminal domain"/>
    <property type="match status" value="2"/>
</dbReference>
<dbReference type="PANTHER" id="PTHR32161:SF9">
    <property type="entry name" value="TOLB PROTEIN-LIKE PROTEIN"/>
    <property type="match status" value="1"/>
</dbReference>
<dbReference type="PANTHER" id="PTHR32161">
    <property type="entry name" value="DPP6 N-TERMINAL DOMAIN-LIKE PROTEIN"/>
    <property type="match status" value="1"/>
</dbReference>
<dbReference type="AlphaFoldDB" id="A0A843W538"/>
<dbReference type="Pfam" id="PF07676">
    <property type="entry name" value="PD40"/>
    <property type="match status" value="2"/>
</dbReference>
<organism evidence="1 2">
    <name type="scientific">Colocasia esculenta</name>
    <name type="common">Wild taro</name>
    <name type="synonym">Arum esculentum</name>
    <dbReference type="NCBI Taxonomy" id="4460"/>
    <lineage>
        <taxon>Eukaryota</taxon>
        <taxon>Viridiplantae</taxon>
        <taxon>Streptophyta</taxon>
        <taxon>Embryophyta</taxon>
        <taxon>Tracheophyta</taxon>
        <taxon>Spermatophyta</taxon>
        <taxon>Magnoliopsida</taxon>
        <taxon>Liliopsida</taxon>
        <taxon>Araceae</taxon>
        <taxon>Aroideae</taxon>
        <taxon>Colocasieae</taxon>
        <taxon>Colocasia</taxon>
    </lineage>
</organism>
<evidence type="ECO:0000313" key="2">
    <source>
        <dbReference type="Proteomes" id="UP000652761"/>
    </source>
</evidence>